<evidence type="ECO:0000313" key="4">
    <source>
        <dbReference type="EMBL" id="KAJ5200459.1"/>
    </source>
</evidence>
<dbReference type="EMBL" id="JAPQKP010000003">
    <property type="protein sequence ID" value="KAJ5200459.1"/>
    <property type="molecule type" value="Genomic_DNA"/>
</dbReference>
<dbReference type="Proteomes" id="UP001150879">
    <property type="component" value="Unassembled WGS sequence"/>
</dbReference>
<accession>A0A9W9JP34</accession>
<reference evidence="4" key="1">
    <citation type="submission" date="2022-11" db="EMBL/GenBank/DDBJ databases">
        <authorList>
            <person name="Petersen C."/>
        </authorList>
    </citation>
    <scope>NUCLEOTIDE SEQUENCE</scope>
    <source>
        <strain evidence="4">IBT 16849</strain>
    </source>
</reference>
<keyword evidence="5" id="KW-1185">Reference proteome</keyword>
<proteinExistence type="predicted"/>
<comment type="caution">
    <text evidence="4">The sequence shown here is derived from an EMBL/GenBank/DDBJ whole genome shotgun (WGS) entry which is preliminary data.</text>
</comment>
<dbReference type="SUPFAM" id="SSF48403">
    <property type="entry name" value="Ankyrin repeat"/>
    <property type="match status" value="1"/>
</dbReference>
<gene>
    <name evidence="4" type="ORF">N7472_005663</name>
</gene>
<dbReference type="Pfam" id="PF12796">
    <property type="entry name" value="Ank_2"/>
    <property type="match status" value="2"/>
</dbReference>
<protein>
    <submittedName>
        <fullName evidence="4">Uncharacterized protein</fullName>
    </submittedName>
</protein>
<reference evidence="4" key="2">
    <citation type="journal article" date="2023" name="IMA Fungus">
        <title>Comparative genomic study of the Penicillium genus elucidates a diverse pangenome and 15 lateral gene transfer events.</title>
        <authorList>
            <person name="Petersen C."/>
            <person name="Sorensen T."/>
            <person name="Nielsen M.R."/>
            <person name="Sondergaard T.E."/>
            <person name="Sorensen J.L."/>
            <person name="Fitzpatrick D.A."/>
            <person name="Frisvad J.C."/>
            <person name="Nielsen K.L."/>
        </authorList>
    </citation>
    <scope>NUCLEOTIDE SEQUENCE</scope>
    <source>
        <strain evidence="4">IBT 16849</strain>
    </source>
</reference>
<dbReference type="PROSITE" id="PS50088">
    <property type="entry name" value="ANK_REPEAT"/>
    <property type="match status" value="1"/>
</dbReference>
<dbReference type="PANTHER" id="PTHR24198:SF165">
    <property type="entry name" value="ANKYRIN REPEAT-CONTAINING PROTEIN-RELATED"/>
    <property type="match status" value="1"/>
</dbReference>
<dbReference type="InterPro" id="IPR036770">
    <property type="entry name" value="Ankyrin_rpt-contain_sf"/>
</dbReference>
<dbReference type="PANTHER" id="PTHR24198">
    <property type="entry name" value="ANKYRIN REPEAT AND PROTEIN KINASE DOMAIN-CONTAINING PROTEIN"/>
    <property type="match status" value="1"/>
</dbReference>
<name>A0A9W9JP34_9EURO</name>
<evidence type="ECO:0000256" key="2">
    <source>
        <dbReference type="ARBA" id="ARBA00023043"/>
    </source>
</evidence>
<evidence type="ECO:0000256" key="1">
    <source>
        <dbReference type="ARBA" id="ARBA00022737"/>
    </source>
</evidence>
<feature type="repeat" description="ANK" evidence="3">
    <location>
        <begin position="1"/>
        <end position="32"/>
    </location>
</feature>
<dbReference type="AlphaFoldDB" id="A0A9W9JP34"/>
<organism evidence="4 5">
    <name type="scientific">Penicillium cf. griseofulvum</name>
    <dbReference type="NCBI Taxonomy" id="2972120"/>
    <lineage>
        <taxon>Eukaryota</taxon>
        <taxon>Fungi</taxon>
        <taxon>Dikarya</taxon>
        <taxon>Ascomycota</taxon>
        <taxon>Pezizomycotina</taxon>
        <taxon>Eurotiomycetes</taxon>
        <taxon>Eurotiomycetidae</taxon>
        <taxon>Eurotiales</taxon>
        <taxon>Aspergillaceae</taxon>
        <taxon>Penicillium</taxon>
    </lineage>
</organism>
<dbReference type="InterPro" id="IPR002110">
    <property type="entry name" value="Ankyrin_rpt"/>
</dbReference>
<keyword evidence="2 3" id="KW-0040">ANK repeat</keyword>
<dbReference type="SMART" id="SM00248">
    <property type="entry name" value="ANK"/>
    <property type="match status" value="5"/>
</dbReference>
<keyword evidence="1" id="KW-0677">Repeat</keyword>
<evidence type="ECO:0000256" key="3">
    <source>
        <dbReference type="PROSITE-ProRule" id="PRU00023"/>
    </source>
</evidence>
<sequence>MDSVLHLACLYHQPKTLRALLEAGAGPSVKDAHGHTPLHKLFEKHKHDGSKPSDWDTLVDVLLAGPRVKIDERDNYGCTPLSIAASRRCSCWCNVPVSKFAKRAVRMPEEVDINSQDSLGRTPLCCCIHINMCNMTRLLLAQKNRLDPNLGLADDFPLLLAVSRNQQETVELLLKSKRLDINKQTSQEQTALLKAIDVDNKEIIKMFAKAGANPRYWNERKSNSAAANVGSRYSCQMEDSPSMS</sequence>
<dbReference type="Gene3D" id="1.25.40.20">
    <property type="entry name" value="Ankyrin repeat-containing domain"/>
    <property type="match status" value="2"/>
</dbReference>
<evidence type="ECO:0000313" key="5">
    <source>
        <dbReference type="Proteomes" id="UP001150879"/>
    </source>
</evidence>